<dbReference type="SUPFAM" id="SSF51197">
    <property type="entry name" value="Clavaminate synthase-like"/>
    <property type="match status" value="1"/>
</dbReference>
<reference evidence="2" key="1">
    <citation type="submission" date="2016-08" db="EMBL/GenBank/DDBJ databases">
        <authorList>
            <person name="Varghese N."/>
            <person name="Submissions Spin"/>
        </authorList>
    </citation>
    <scope>NUCLEOTIDE SEQUENCE [LARGE SCALE GENOMIC DNA]</scope>
    <source>
        <strain evidence="2">R-53094</strain>
    </source>
</reference>
<dbReference type="Gene3D" id="2.60.120.370">
    <property type="entry name" value="YhcH/YjgK/YiaL"/>
    <property type="match status" value="1"/>
</dbReference>
<dbReference type="InterPro" id="IPR037012">
    <property type="entry name" value="NanQ/TabA/YiaL_sf"/>
</dbReference>
<dbReference type="RefSeq" id="WP_092463198.1">
    <property type="nucleotide sequence ID" value="NZ_BJEE01000003.1"/>
</dbReference>
<protein>
    <submittedName>
        <fullName evidence="1">YhcH/YjgK/YiaL family protein</fullName>
    </submittedName>
</protein>
<dbReference type="PANTHER" id="PTHR34986:SF1">
    <property type="entry name" value="PROTEIN YIAL"/>
    <property type="match status" value="1"/>
</dbReference>
<name>A0A1C4BCT6_9LACO</name>
<dbReference type="NCBIfam" id="TIGR00022">
    <property type="entry name" value="YhcH/YjgK/YiaL family protein"/>
    <property type="match status" value="1"/>
</dbReference>
<dbReference type="AlphaFoldDB" id="A0A1C4BCT6"/>
<dbReference type="OrthoDB" id="9792756at2"/>
<proteinExistence type="predicted"/>
<evidence type="ECO:0000313" key="2">
    <source>
        <dbReference type="Proteomes" id="UP000199268"/>
    </source>
</evidence>
<dbReference type="InterPro" id="IPR004375">
    <property type="entry name" value="NanQ/TabA/YiaL"/>
</dbReference>
<gene>
    <name evidence="1" type="ORF">GA0061074_11028</name>
</gene>
<sequence>MEFGLSKNHVRNEKVQARIQLALDWLDSRTTEELLAEPIGAKTIAEGVELRFQEYDTRDYDSMDYETHRDHIDIHYMITGAEWVRWSDIGDTAPTDEYDPKEEIQHFKHPEFHSKALLTDRHYAIFDPSDLHAAHGIVDGKVGHNHKLCVKIALA</sequence>
<dbReference type="EMBL" id="FMAO01000010">
    <property type="protein sequence ID" value="SCC04667.1"/>
    <property type="molecule type" value="Genomic_DNA"/>
</dbReference>
<evidence type="ECO:0000313" key="1">
    <source>
        <dbReference type="EMBL" id="SCC04667.1"/>
    </source>
</evidence>
<dbReference type="Proteomes" id="UP000199268">
    <property type="component" value="Unassembled WGS sequence"/>
</dbReference>
<organism evidence="1 2">
    <name type="scientific">Weissella bombi</name>
    <dbReference type="NCBI Taxonomy" id="1505725"/>
    <lineage>
        <taxon>Bacteria</taxon>
        <taxon>Bacillati</taxon>
        <taxon>Bacillota</taxon>
        <taxon>Bacilli</taxon>
        <taxon>Lactobacillales</taxon>
        <taxon>Lactobacillaceae</taxon>
        <taxon>Weissella</taxon>
    </lineage>
</organism>
<dbReference type="STRING" id="1505725.GA0061074_11028"/>
<dbReference type="PANTHER" id="PTHR34986">
    <property type="entry name" value="EVOLVED BETA-GALACTOSIDASE SUBUNIT BETA"/>
    <property type="match status" value="1"/>
</dbReference>
<accession>A0A1C4BCT6</accession>
<dbReference type="GO" id="GO:0005829">
    <property type="term" value="C:cytosol"/>
    <property type="evidence" value="ECO:0007669"/>
    <property type="project" value="TreeGrafter"/>
</dbReference>
<dbReference type="Pfam" id="PF04074">
    <property type="entry name" value="DUF386"/>
    <property type="match status" value="1"/>
</dbReference>
<keyword evidence="2" id="KW-1185">Reference proteome</keyword>